<dbReference type="CDD" id="cd07035">
    <property type="entry name" value="TPP_PYR_POX_like"/>
    <property type="match status" value="1"/>
</dbReference>
<comment type="caution">
    <text evidence="3">The sequence shown here is derived from an EMBL/GenBank/DDBJ whole genome shotgun (WGS) entry which is preliminary data.</text>
</comment>
<dbReference type="EMBL" id="BANB01000240">
    <property type="protein sequence ID" value="GAN77144.1"/>
    <property type="molecule type" value="Genomic_DNA"/>
</dbReference>
<dbReference type="InterPro" id="IPR029061">
    <property type="entry name" value="THDP-binding"/>
</dbReference>
<dbReference type="GO" id="GO:0050660">
    <property type="term" value="F:flavin adenine dinucleotide binding"/>
    <property type="evidence" value="ECO:0007669"/>
    <property type="project" value="TreeGrafter"/>
</dbReference>
<feature type="domain" description="Thiamine pyrophosphate enzyme N-terminal TPP-binding" evidence="2">
    <location>
        <begin position="8"/>
        <end position="130"/>
    </location>
</feature>
<dbReference type="GO" id="GO:0003984">
    <property type="term" value="F:acetolactate synthase activity"/>
    <property type="evidence" value="ECO:0007669"/>
    <property type="project" value="TreeGrafter"/>
</dbReference>
<accession>A0A0D6P8H6</accession>
<comment type="similarity">
    <text evidence="1">Belongs to the TPP enzyme family.</text>
</comment>
<proteinExistence type="inferred from homology"/>
<dbReference type="SUPFAM" id="SSF52518">
    <property type="entry name" value="Thiamin diphosphate-binding fold (THDP-binding)"/>
    <property type="match status" value="1"/>
</dbReference>
<dbReference type="GO" id="GO:0009097">
    <property type="term" value="P:isoleucine biosynthetic process"/>
    <property type="evidence" value="ECO:0007669"/>
    <property type="project" value="TreeGrafter"/>
</dbReference>
<name>A0A0D6P8H6_9PROT</name>
<dbReference type="InterPro" id="IPR045229">
    <property type="entry name" value="TPP_enz"/>
</dbReference>
<dbReference type="InterPro" id="IPR012001">
    <property type="entry name" value="Thiamin_PyroP_enz_TPP-bd_dom"/>
</dbReference>
<sequence>MSGSAPYTATAAFLDALLEAGVEYLFANLGSDHPALVETLAAAAATGRPVPRLIICPNEMVALSCAHGHAQTSGRPQAVIVHVECGTQALAGAVHNAAKGRVPVLIYAGASPFTQEGELPGSRNEFIQWIQDVADQRGLVRGYVKYENEFRTPHHVGQLVHRALQIARSDPPGPVYLMGPREVMEAPAARSPIDVRDWPPLPCRARGGDAR</sequence>
<evidence type="ECO:0000313" key="3">
    <source>
        <dbReference type="EMBL" id="GAN77144.1"/>
    </source>
</evidence>
<protein>
    <submittedName>
        <fullName evidence="3">Acetolactate synthase</fullName>
    </submittedName>
</protein>
<dbReference type="GO" id="GO:0030976">
    <property type="term" value="F:thiamine pyrophosphate binding"/>
    <property type="evidence" value="ECO:0007669"/>
    <property type="project" value="InterPro"/>
</dbReference>
<dbReference type="GO" id="GO:0005948">
    <property type="term" value="C:acetolactate synthase complex"/>
    <property type="evidence" value="ECO:0007669"/>
    <property type="project" value="TreeGrafter"/>
</dbReference>
<organism evidence="3 4">
    <name type="scientific">Acidisphaera rubrifaciens HS-AP3</name>
    <dbReference type="NCBI Taxonomy" id="1231350"/>
    <lineage>
        <taxon>Bacteria</taxon>
        <taxon>Pseudomonadati</taxon>
        <taxon>Pseudomonadota</taxon>
        <taxon>Alphaproteobacteria</taxon>
        <taxon>Acetobacterales</taxon>
        <taxon>Acetobacteraceae</taxon>
        <taxon>Acidisphaera</taxon>
    </lineage>
</organism>
<gene>
    <name evidence="3" type="ORF">Asru_0240_23</name>
</gene>
<dbReference type="Proteomes" id="UP000032680">
    <property type="component" value="Unassembled WGS sequence"/>
</dbReference>
<dbReference type="AlphaFoldDB" id="A0A0D6P8H6"/>
<dbReference type="PANTHER" id="PTHR18968">
    <property type="entry name" value="THIAMINE PYROPHOSPHATE ENZYMES"/>
    <property type="match status" value="1"/>
</dbReference>
<dbReference type="Pfam" id="PF02776">
    <property type="entry name" value="TPP_enzyme_N"/>
    <property type="match status" value="1"/>
</dbReference>
<evidence type="ECO:0000256" key="1">
    <source>
        <dbReference type="ARBA" id="ARBA00007812"/>
    </source>
</evidence>
<dbReference type="RefSeq" id="WP_052945179.1">
    <property type="nucleotide sequence ID" value="NZ_BANB01000240.1"/>
</dbReference>
<evidence type="ECO:0000259" key="2">
    <source>
        <dbReference type="Pfam" id="PF02776"/>
    </source>
</evidence>
<evidence type="ECO:0000313" key="4">
    <source>
        <dbReference type="Proteomes" id="UP000032680"/>
    </source>
</evidence>
<dbReference type="GO" id="GO:0009099">
    <property type="term" value="P:L-valine biosynthetic process"/>
    <property type="evidence" value="ECO:0007669"/>
    <property type="project" value="TreeGrafter"/>
</dbReference>
<dbReference type="OrthoDB" id="7534569at2"/>
<keyword evidence="4" id="KW-1185">Reference proteome</keyword>
<dbReference type="PANTHER" id="PTHR18968:SF164">
    <property type="entry name" value="PYRUVATE DECARBOXYLASE"/>
    <property type="match status" value="1"/>
</dbReference>
<reference evidence="3 4" key="1">
    <citation type="submission" date="2012-11" db="EMBL/GenBank/DDBJ databases">
        <title>Whole genome sequence of Acidisphaera rubrifaciens HS-AP3.</title>
        <authorList>
            <person name="Azuma Y."/>
            <person name="Higashiura N."/>
            <person name="Hirakawa H."/>
            <person name="Matsushita K."/>
        </authorList>
    </citation>
    <scope>NUCLEOTIDE SEQUENCE [LARGE SCALE GENOMIC DNA]</scope>
    <source>
        <strain evidence="3 4">HS-AP3</strain>
    </source>
</reference>
<dbReference type="Gene3D" id="3.40.50.970">
    <property type="match status" value="1"/>
</dbReference>